<dbReference type="GO" id="GO:0005737">
    <property type="term" value="C:cytoplasm"/>
    <property type="evidence" value="ECO:0007669"/>
    <property type="project" value="UniProtKB-SubCell"/>
</dbReference>
<dbReference type="InterPro" id="IPR044100">
    <property type="entry name" value="Homer_EVH1"/>
</dbReference>
<dbReference type="FunFam" id="2.30.29.30:FF:000014">
    <property type="entry name" value="Homer homolog 1 (Drosophila)"/>
    <property type="match status" value="1"/>
</dbReference>
<dbReference type="PROSITE" id="PS50229">
    <property type="entry name" value="WH1"/>
    <property type="match status" value="1"/>
</dbReference>
<dbReference type="GO" id="GO:0035256">
    <property type="term" value="F:G protein-coupled glutamate receptor binding"/>
    <property type="evidence" value="ECO:0007669"/>
    <property type="project" value="InterPro"/>
</dbReference>
<evidence type="ECO:0000259" key="9">
    <source>
        <dbReference type="PROSITE" id="PS50229"/>
    </source>
</evidence>
<feature type="compositionally biased region" description="Low complexity" evidence="8">
    <location>
        <begin position="168"/>
        <end position="191"/>
    </location>
</feature>
<dbReference type="InterPro" id="IPR045027">
    <property type="entry name" value="Homer"/>
</dbReference>
<dbReference type="Pfam" id="PF00568">
    <property type="entry name" value="WH1"/>
    <property type="match status" value="1"/>
</dbReference>
<name>A0A1D1W688_RAMVA</name>
<dbReference type="Gene3D" id="2.30.29.30">
    <property type="entry name" value="Pleckstrin-homology domain (PH domain)/Phosphotyrosine-binding domain (PTB)"/>
    <property type="match status" value="1"/>
</dbReference>
<dbReference type="SMART" id="SM00461">
    <property type="entry name" value="WH1"/>
    <property type="match status" value="1"/>
</dbReference>
<dbReference type="GO" id="GO:0014069">
    <property type="term" value="C:postsynaptic density"/>
    <property type="evidence" value="ECO:0007669"/>
    <property type="project" value="UniProtKB-SubCell"/>
</dbReference>
<evidence type="ECO:0000256" key="3">
    <source>
        <dbReference type="ARBA" id="ARBA00023018"/>
    </source>
</evidence>
<feature type="coiled-coil region" evidence="7">
    <location>
        <begin position="296"/>
        <end position="397"/>
    </location>
</feature>
<evidence type="ECO:0000256" key="2">
    <source>
        <dbReference type="ARBA" id="ARBA00022490"/>
    </source>
</evidence>
<gene>
    <name evidence="10" type="primary">RvY_17525-1</name>
    <name evidence="10" type="synonym">RvY_17525.1</name>
    <name evidence="10" type="ORF">RvY_17525</name>
</gene>
<evidence type="ECO:0000256" key="8">
    <source>
        <dbReference type="SAM" id="MobiDB-lite"/>
    </source>
</evidence>
<reference evidence="10 11" key="1">
    <citation type="journal article" date="2016" name="Nat. Commun.">
        <title>Extremotolerant tardigrade genome and improved radiotolerance of human cultured cells by tardigrade-unique protein.</title>
        <authorList>
            <person name="Hashimoto T."/>
            <person name="Horikawa D.D."/>
            <person name="Saito Y."/>
            <person name="Kuwahara H."/>
            <person name="Kozuka-Hata H."/>
            <person name="Shin-I T."/>
            <person name="Minakuchi Y."/>
            <person name="Ohishi K."/>
            <person name="Motoyama A."/>
            <person name="Aizu T."/>
            <person name="Enomoto A."/>
            <person name="Kondo K."/>
            <person name="Tanaka S."/>
            <person name="Hara Y."/>
            <person name="Koshikawa S."/>
            <person name="Sagara H."/>
            <person name="Miura T."/>
            <person name="Yokobori S."/>
            <person name="Miyagawa K."/>
            <person name="Suzuki Y."/>
            <person name="Kubo T."/>
            <person name="Oyama M."/>
            <person name="Kohara Y."/>
            <person name="Fujiyama A."/>
            <person name="Arakawa K."/>
            <person name="Katayama T."/>
            <person name="Toyoda A."/>
            <person name="Kunieda T."/>
        </authorList>
    </citation>
    <scope>NUCLEOTIDE SEQUENCE [LARGE SCALE GENOMIC DNA]</scope>
    <source>
        <strain evidence="10 11">YOKOZUNA-1</strain>
    </source>
</reference>
<proteinExistence type="inferred from homology"/>
<feature type="domain" description="WH1" evidence="9">
    <location>
        <begin position="6"/>
        <end position="118"/>
    </location>
</feature>
<dbReference type="SUPFAM" id="SSF50729">
    <property type="entry name" value="PH domain-like"/>
    <property type="match status" value="1"/>
</dbReference>
<comment type="caution">
    <text evidence="10">The sequence shown here is derived from an EMBL/GenBank/DDBJ whole genome shotgun (WGS) entry which is preliminary data.</text>
</comment>
<dbReference type="AlphaFoldDB" id="A0A1D1W688"/>
<dbReference type="Proteomes" id="UP000186922">
    <property type="component" value="Unassembled WGS sequence"/>
</dbReference>
<dbReference type="CDD" id="cd01206">
    <property type="entry name" value="EVH1_Homer_Vesl"/>
    <property type="match status" value="1"/>
</dbReference>
<dbReference type="EMBL" id="BDGG01000015">
    <property type="protein sequence ID" value="GAV07718.1"/>
    <property type="molecule type" value="Genomic_DNA"/>
</dbReference>
<feature type="compositionally biased region" description="Polar residues" evidence="8">
    <location>
        <begin position="140"/>
        <end position="158"/>
    </location>
</feature>
<dbReference type="OrthoDB" id="9983798at2759"/>
<keyword evidence="3" id="KW-0770">Synapse</keyword>
<evidence type="ECO:0000256" key="6">
    <source>
        <dbReference type="ARBA" id="ARBA00034105"/>
    </source>
</evidence>
<evidence type="ECO:0000256" key="4">
    <source>
        <dbReference type="ARBA" id="ARBA00023054"/>
    </source>
</evidence>
<feature type="region of interest" description="Disordered" evidence="8">
    <location>
        <begin position="116"/>
        <end position="197"/>
    </location>
</feature>
<dbReference type="InterPro" id="IPR011993">
    <property type="entry name" value="PH-like_dom_sf"/>
</dbReference>
<sequence>MTLSSDTNMGEQPLLSVKAHVYHIDPKSKKSWIPATTQAVPVSFFFDSPRHLYRVISVEGTKAVINSIVTPNMTVTKTSQKFLQWSDSRVNMVYGLGFSREDDLNDFQEKFAHVKSLSQGASSDREDDASSEVGHESQQSHRSLNASVTGLVSTSSNEPGLPPNPNLVSQRSVSPGQSSVSSSNSPRPTQSITSQSQAVTPVIALHGNTTQMSESQLQVENGRLREALARSCAHADKWRNQIKMLEEEKQKLLRALEESHSNLDRWKAEYAQNNRIISDNERNGSGDHAADPHSEMERLQTLLQNLEKRNRAKESEVENLTARLEEMRTKESSVNHSTMEKLQTTESDNRALKLAISDMQEKLSRQVAINENTKAELRQLKSNLTRQVADLKKTDDKLGELLTNPST</sequence>
<keyword evidence="2" id="KW-0963">Cytoplasm</keyword>
<protein>
    <recommendedName>
        <fullName evidence="9">WH1 domain-containing protein</fullName>
    </recommendedName>
</protein>
<evidence type="ECO:0000256" key="5">
    <source>
        <dbReference type="ARBA" id="ARBA00023606"/>
    </source>
</evidence>
<evidence type="ECO:0000256" key="1">
    <source>
        <dbReference type="ARBA" id="ARBA00004496"/>
    </source>
</evidence>
<organism evidence="10 11">
    <name type="scientific">Ramazzottius varieornatus</name>
    <name type="common">Water bear</name>
    <name type="synonym">Tardigrade</name>
    <dbReference type="NCBI Taxonomy" id="947166"/>
    <lineage>
        <taxon>Eukaryota</taxon>
        <taxon>Metazoa</taxon>
        <taxon>Ecdysozoa</taxon>
        <taxon>Tardigrada</taxon>
        <taxon>Eutardigrada</taxon>
        <taxon>Parachela</taxon>
        <taxon>Hypsibioidea</taxon>
        <taxon>Ramazzottiidae</taxon>
        <taxon>Ramazzottius</taxon>
    </lineage>
</organism>
<accession>A0A1D1W688</accession>
<dbReference type="InterPro" id="IPR000697">
    <property type="entry name" value="WH1/EVH1_dom"/>
</dbReference>
<keyword evidence="4 7" id="KW-0175">Coiled coil</keyword>
<feature type="coiled-coil region" evidence="7">
    <location>
        <begin position="228"/>
        <end position="269"/>
    </location>
</feature>
<comment type="subcellular location">
    <subcellularLocation>
        <location evidence="1">Cytoplasm</location>
    </subcellularLocation>
    <subcellularLocation>
        <location evidence="6">Postsynaptic density</location>
    </subcellularLocation>
</comment>
<evidence type="ECO:0000313" key="10">
    <source>
        <dbReference type="EMBL" id="GAV07718.1"/>
    </source>
</evidence>
<dbReference type="PANTHER" id="PTHR10918">
    <property type="entry name" value="HOMER"/>
    <property type="match status" value="1"/>
</dbReference>
<dbReference type="GO" id="GO:0007216">
    <property type="term" value="P:G protein-coupled glutamate receptor signaling pathway"/>
    <property type="evidence" value="ECO:0007669"/>
    <property type="project" value="InterPro"/>
</dbReference>
<dbReference type="STRING" id="947166.A0A1D1W688"/>
<evidence type="ECO:0000256" key="7">
    <source>
        <dbReference type="SAM" id="Coils"/>
    </source>
</evidence>
<keyword evidence="11" id="KW-1185">Reference proteome</keyword>
<comment type="similarity">
    <text evidence="5">Belongs to the Homer family.</text>
</comment>
<evidence type="ECO:0000313" key="11">
    <source>
        <dbReference type="Proteomes" id="UP000186922"/>
    </source>
</evidence>